<feature type="chain" id="PRO_5003263803" description="DUF7907 domain-containing protein" evidence="1">
    <location>
        <begin position="19"/>
        <end position="174"/>
    </location>
</feature>
<proteinExistence type="predicted"/>
<evidence type="ECO:0000313" key="3">
    <source>
        <dbReference type="EMBL" id="EFX05862.1"/>
    </source>
</evidence>
<dbReference type="Proteomes" id="UP000007796">
    <property type="component" value="Unassembled WGS sequence"/>
</dbReference>
<keyword evidence="1" id="KW-0732">Signal</keyword>
<organism evidence="4">
    <name type="scientific">Grosmannia clavigera (strain kw1407 / UAMH 11150)</name>
    <name type="common">Blue stain fungus</name>
    <name type="synonym">Graphiocladiella clavigera</name>
    <dbReference type="NCBI Taxonomy" id="655863"/>
    <lineage>
        <taxon>Eukaryota</taxon>
        <taxon>Fungi</taxon>
        <taxon>Dikarya</taxon>
        <taxon>Ascomycota</taxon>
        <taxon>Pezizomycotina</taxon>
        <taxon>Sordariomycetes</taxon>
        <taxon>Sordariomycetidae</taxon>
        <taxon>Ophiostomatales</taxon>
        <taxon>Ophiostomataceae</taxon>
        <taxon>Leptographium</taxon>
    </lineage>
</organism>
<name>F0X9N3_GROCL</name>
<dbReference type="InterPro" id="IPR057229">
    <property type="entry name" value="DUF7907"/>
</dbReference>
<accession>F0X9N3</accession>
<dbReference type="RefSeq" id="XP_014175344.1">
    <property type="nucleotide sequence ID" value="XM_014319869.1"/>
</dbReference>
<feature type="signal peptide" evidence="1">
    <location>
        <begin position="1"/>
        <end position="18"/>
    </location>
</feature>
<evidence type="ECO:0000256" key="1">
    <source>
        <dbReference type="SAM" id="SignalP"/>
    </source>
</evidence>
<feature type="domain" description="DUF7907" evidence="2">
    <location>
        <begin position="43"/>
        <end position="94"/>
    </location>
</feature>
<reference evidence="3 4" key="1">
    <citation type="journal article" date="2011" name="Proc. Natl. Acad. Sci. U.S.A.">
        <title>Genome and transcriptome analyses of the mountain pine beetle-fungal symbiont Grosmannia clavigera, a lodgepole pine pathogen.</title>
        <authorList>
            <person name="DiGuistini S."/>
            <person name="Wang Y."/>
            <person name="Liao N.Y."/>
            <person name="Taylor G."/>
            <person name="Tanguay P."/>
            <person name="Feau N."/>
            <person name="Henrissat B."/>
            <person name="Chan S.K."/>
            <person name="Hesse-Orce U."/>
            <person name="Alamouti S.M."/>
            <person name="Tsui C.K.M."/>
            <person name="Docking R.T."/>
            <person name="Levasseur A."/>
            <person name="Haridas S."/>
            <person name="Robertson G."/>
            <person name="Birol I."/>
            <person name="Holt R.A."/>
            <person name="Marra M.A."/>
            <person name="Hamelin R.C."/>
            <person name="Hirst M."/>
            <person name="Jones S.J.M."/>
            <person name="Bohlmann J."/>
            <person name="Breuil C."/>
        </authorList>
    </citation>
    <scope>NUCLEOTIDE SEQUENCE [LARGE SCALE GENOMIC DNA]</scope>
    <source>
        <strain evidence="4">kw1407 / UAMH 11150</strain>
    </source>
</reference>
<protein>
    <recommendedName>
        <fullName evidence="2">DUF7907 domain-containing protein</fullName>
    </recommendedName>
</protein>
<dbReference type="AlphaFoldDB" id="F0X9N3"/>
<evidence type="ECO:0000259" key="2">
    <source>
        <dbReference type="Pfam" id="PF25484"/>
    </source>
</evidence>
<evidence type="ECO:0000313" key="4">
    <source>
        <dbReference type="Proteomes" id="UP000007796"/>
    </source>
</evidence>
<feature type="domain" description="DUF7907" evidence="2">
    <location>
        <begin position="104"/>
        <end position="170"/>
    </location>
</feature>
<dbReference type="HOGENOM" id="CLU_1540228_0_0_1"/>
<dbReference type="Pfam" id="PF25484">
    <property type="entry name" value="DUF7907"/>
    <property type="match status" value="2"/>
</dbReference>
<keyword evidence="4" id="KW-1185">Reference proteome</keyword>
<dbReference type="InParanoid" id="F0X9N3"/>
<dbReference type="EMBL" id="GL629735">
    <property type="protein sequence ID" value="EFX05862.1"/>
    <property type="molecule type" value="Genomic_DNA"/>
</dbReference>
<dbReference type="eggNOG" id="ENOG502RQRH">
    <property type="taxonomic scope" value="Eukaryota"/>
</dbReference>
<sequence length="174" mass="19016">MKPAYLAKVFMTIEMVTAAIIHAAEYNTTTATPSVIATSAPYHFHPKTQVKPTDSSKKAFDGLYVYPYHTAPDTYDAALTPDKMRAPTSHANYGPVGGVSGPPYFDNGTLQWTDEAGFFRPASFHGWIVCQWWDTNEDTPSKPGLQLFFRFNSAGGVIPSTCADVDLVLQSTSV</sequence>
<dbReference type="GeneID" id="25977086"/>
<gene>
    <name evidence="3" type="ORF">CMQ_3931</name>
</gene>